<reference evidence="3 4" key="1">
    <citation type="submission" date="2024-09" db="EMBL/GenBank/DDBJ databases">
        <authorList>
            <person name="Sun Q."/>
            <person name="Mori K."/>
        </authorList>
    </citation>
    <scope>NUCLEOTIDE SEQUENCE [LARGE SCALE GENOMIC DNA]</scope>
    <source>
        <strain evidence="3 4">JCM 3307</strain>
    </source>
</reference>
<accession>A0ABV5M3L4</accession>
<feature type="domain" description="DNA2/NAM7 helicase helicase" evidence="1">
    <location>
        <begin position="322"/>
        <end position="703"/>
    </location>
</feature>
<organism evidence="3 4">
    <name type="scientific">Dactylosporangium vinaceum</name>
    <dbReference type="NCBI Taxonomy" id="53362"/>
    <lineage>
        <taxon>Bacteria</taxon>
        <taxon>Bacillati</taxon>
        <taxon>Actinomycetota</taxon>
        <taxon>Actinomycetes</taxon>
        <taxon>Micromonosporales</taxon>
        <taxon>Micromonosporaceae</taxon>
        <taxon>Dactylosporangium</taxon>
    </lineage>
</organism>
<keyword evidence="4" id="KW-1185">Reference proteome</keyword>
<dbReference type="Pfam" id="PF13087">
    <property type="entry name" value="AAA_12"/>
    <property type="match status" value="1"/>
</dbReference>
<dbReference type="SUPFAM" id="SSF52540">
    <property type="entry name" value="P-loop containing nucleoside triphosphate hydrolases"/>
    <property type="match status" value="1"/>
</dbReference>
<evidence type="ECO:0000259" key="1">
    <source>
        <dbReference type="Pfam" id="PF13086"/>
    </source>
</evidence>
<feature type="domain" description="DNA2/NAM7 helicase-like C-terminal" evidence="2">
    <location>
        <begin position="724"/>
        <end position="953"/>
    </location>
</feature>
<evidence type="ECO:0000313" key="3">
    <source>
        <dbReference type="EMBL" id="MFB9443458.1"/>
    </source>
</evidence>
<dbReference type="PANTHER" id="PTHR10887:SF495">
    <property type="entry name" value="HELICASE SENATAXIN ISOFORM X1-RELATED"/>
    <property type="match status" value="1"/>
</dbReference>
<dbReference type="GO" id="GO:0004386">
    <property type="term" value="F:helicase activity"/>
    <property type="evidence" value="ECO:0007669"/>
    <property type="project" value="UniProtKB-KW"/>
</dbReference>
<dbReference type="InterPro" id="IPR041677">
    <property type="entry name" value="DNA2/NAM7_AAA_11"/>
</dbReference>
<dbReference type="InterPro" id="IPR041679">
    <property type="entry name" value="DNA2/NAM7-like_C"/>
</dbReference>
<dbReference type="CDD" id="cd18808">
    <property type="entry name" value="SF1_C_Upf1"/>
    <property type="match status" value="1"/>
</dbReference>
<gene>
    <name evidence="3" type="ORF">ACFFTR_10215</name>
</gene>
<keyword evidence="3" id="KW-0547">Nucleotide-binding</keyword>
<comment type="caution">
    <text evidence="3">The sequence shown here is derived from an EMBL/GenBank/DDBJ whole genome shotgun (WGS) entry which is preliminary data.</text>
</comment>
<dbReference type="CDD" id="cd17934">
    <property type="entry name" value="DEXXQc_Upf1-like"/>
    <property type="match status" value="1"/>
</dbReference>
<keyword evidence="3" id="KW-0378">Hydrolase</keyword>
<dbReference type="EMBL" id="JBHMCA010000021">
    <property type="protein sequence ID" value="MFB9443458.1"/>
    <property type="molecule type" value="Genomic_DNA"/>
</dbReference>
<sequence length="993" mass="109288">MTVGVDDRVAEQVRVAGHLASAGFEQIRSWLRAEFALPAVAGQPTPRYVHSGGPNGDSAAGIRSLTLLGRRWVADVALVDSALRVVRLTDAPSRQRDRWVRLSPVDLRFVDRGDEAAASEAIKAALQGLSSDGHRYLDLWQQYNEIERESLVEDAQRMKSARYHSCHVTAGGLWRFQLQPDERAAVFLHAVSAVSGKLQLEASTELPPELQEGRGRPAAGVHGEVRDANKPNWTVDLAVDGDEAPPSAGHLFRSLSGDRTRLRRRDVARERIATDQAELPGLRLLIEGEQRPGAKQREGNRFRKVISKVVNPSGDAASYGPQADALELALRTPDILLVQGPPGTGKTRFIADLLRCLDELGERTVTMQRTLLSSVQHDAVDNVARKARRHGLPPSRVGARRGRDWESAREWRDEVVASLDQYLREHRPASARSDAARRLRELAASYEGHPMTGPDLVGLLRTVRELAGPRLPGELRDELDRLLADRSVVDRVAASLADAERQRLSREARSIRVTAAAFADDGPQRAARARQELDRLLDDRARLALRAAVEAGPEPAADLLTELAEIRVDVLGRLADDASVLHTPTYDPDVEALLHLVAEAAAEEVAGTADSADEVLLAYREDLRQDLPLVESTLARYNAVLASTVQHANSDEMSRLIDAPLPVFDTVVVDEAARANPLDLMIPMALARRRIILVGDHRQLPHVLEQKIERELRRNRTLEGSELAKSLFERWFELFEGTTPVRTIQLRTQFRMHPELGRFVSEVFYGGPNMIDSDPSTKRLTHELSTYAGKLAAWIDVPAAAGGEERNGTSWTRPAEAKRLVRELSALSALDCDRKLSFGVITFYKAQQELLEAELQQAGLAVADDDGAFVPVPAMELTAEDRPRPRLRVGTVDAFQGMEFDVVLLSVTRSSTAQQPLGSPADAVRRYGHLLSDSRMCVAMSRQRRLLIAVGDAAMAERSATPEMPGRPGRSVAEGIVAFREFCEGVHGAGIRS</sequence>
<evidence type="ECO:0000259" key="2">
    <source>
        <dbReference type="Pfam" id="PF13087"/>
    </source>
</evidence>
<name>A0ABV5M3L4_9ACTN</name>
<dbReference type="InterPro" id="IPR047187">
    <property type="entry name" value="SF1_C_Upf1"/>
</dbReference>
<dbReference type="InterPro" id="IPR027417">
    <property type="entry name" value="P-loop_NTPase"/>
</dbReference>
<dbReference type="Proteomes" id="UP001589608">
    <property type="component" value="Unassembled WGS sequence"/>
</dbReference>
<dbReference type="InterPro" id="IPR045055">
    <property type="entry name" value="DNA2/NAM7-like"/>
</dbReference>
<keyword evidence="3" id="KW-0347">Helicase</keyword>
<keyword evidence="3" id="KW-0067">ATP-binding</keyword>
<dbReference type="EC" id="3.6.4.-" evidence="3"/>
<dbReference type="Pfam" id="PF13086">
    <property type="entry name" value="AAA_11"/>
    <property type="match status" value="1"/>
</dbReference>
<protein>
    <submittedName>
        <fullName evidence="3">DEAD/DEAH box helicase</fullName>
        <ecNumber evidence="3">3.6.4.-</ecNumber>
    </submittedName>
</protein>
<proteinExistence type="predicted"/>
<dbReference type="Gene3D" id="3.40.50.300">
    <property type="entry name" value="P-loop containing nucleotide triphosphate hydrolases"/>
    <property type="match status" value="2"/>
</dbReference>
<dbReference type="PANTHER" id="PTHR10887">
    <property type="entry name" value="DNA2/NAM7 HELICASE FAMILY"/>
    <property type="match status" value="1"/>
</dbReference>
<dbReference type="RefSeq" id="WP_380027844.1">
    <property type="nucleotide sequence ID" value="NZ_JBHMCA010000021.1"/>
</dbReference>
<evidence type="ECO:0000313" key="4">
    <source>
        <dbReference type="Proteomes" id="UP001589608"/>
    </source>
</evidence>
<dbReference type="GO" id="GO:0016787">
    <property type="term" value="F:hydrolase activity"/>
    <property type="evidence" value="ECO:0007669"/>
    <property type="project" value="UniProtKB-KW"/>
</dbReference>